<evidence type="ECO:0000313" key="3">
    <source>
        <dbReference type="Proteomes" id="UP000005561"/>
    </source>
</evidence>
<evidence type="ECO:0000256" key="1">
    <source>
        <dbReference type="SAM" id="MobiDB-lite"/>
    </source>
</evidence>
<keyword evidence="3" id="KW-1185">Reference proteome</keyword>
<organism evidence="2 3">
    <name type="scientific">Marvinbryantia formatexigens DSM 14469</name>
    <dbReference type="NCBI Taxonomy" id="478749"/>
    <lineage>
        <taxon>Bacteria</taxon>
        <taxon>Bacillati</taxon>
        <taxon>Bacillota</taxon>
        <taxon>Clostridia</taxon>
        <taxon>Lachnospirales</taxon>
        <taxon>Lachnospiraceae</taxon>
        <taxon>Marvinbryantia</taxon>
    </lineage>
</organism>
<protein>
    <submittedName>
        <fullName evidence="2">Uncharacterized protein</fullName>
    </submittedName>
</protein>
<reference evidence="2" key="1">
    <citation type="submission" date="2009-07" db="EMBL/GenBank/DDBJ databases">
        <authorList>
            <person name="Weinstock G."/>
            <person name="Sodergren E."/>
            <person name="Clifton S."/>
            <person name="Fulton L."/>
            <person name="Fulton B."/>
            <person name="Courtney L."/>
            <person name="Fronick C."/>
            <person name="Harrison M."/>
            <person name="Strong C."/>
            <person name="Farmer C."/>
            <person name="Delahaunty K."/>
            <person name="Markovic C."/>
            <person name="Hall O."/>
            <person name="Minx P."/>
            <person name="Tomlinson C."/>
            <person name="Mitreva M."/>
            <person name="Nelson J."/>
            <person name="Hou S."/>
            <person name="Wollam A."/>
            <person name="Pepin K.H."/>
            <person name="Johnson M."/>
            <person name="Bhonagiri V."/>
            <person name="Nash W.E."/>
            <person name="Warren W."/>
            <person name="Chinwalla A."/>
            <person name="Mardis E.R."/>
            <person name="Wilson R.K."/>
        </authorList>
    </citation>
    <scope>NUCLEOTIDE SEQUENCE [LARGE SCALE GENOMIC DNA]</scope>
    <source>
        <strain evidence="2">DSM 14469</strain>
    </source>
</reference>
<feature type="region of interest" description="Disordered" evidence="1">
    <location>
        <begin position="1"/>
        <end position="20"/>
    </location>
</feature>
<name>C6LAT2_9FIRM</name>
<dbReference type="Proteomes" id="UP000005561">
    <property type="component" value="Unassembled WGS sequence"/>
</dbReference>
<gene>
    <name evidence="2" type="ORF">BRYFOR_05726</name>
</gene>
<comment type="caution">
    <text evidence="2">The sequence shown here is derived from an EMBL/GenBank/DDBJ whole genome shotgun (WGS) entry which is preliminary data.</text>
</comment>
<dbReference type="AlphaFoldDB" id="C6LAT2"/>
<sequence>MAAASFFSAPGGRTKKDSSVTEKNIKSVYVPQKTYQMYKIFICIPSVRDV</sequence>
<proteinExistence type="predicted"/>
<accession>C6LAT2</accession>
<evidence type="ECO:0000313" key="2">
    <source>
        <dbReference type="EMBL" id="EET62063.1"/>
    </source>
</evidence>
<dbReference type="EMBL" id="ACCL02000003">
    <property type="protein sequence ID" value="EET62063.1"/>
    <property type="molecule type" value="Genomic_DNA"/>
</dbReference>